<evidence type="ECO:0000313" key="3">
    <source>
        <dbReference type="Proteomes" id="UP000012081"/>
    </source>
</evidence>
<dbReference type="AlphaFoldDB" id="M8D795"/>
<dbReference type="PATRIC" id="fig|1300222.3.peg.3070"/>
<gene>
    <name evidence="2" type="ORF">I532_14688</name>
</gene>
<name>M8D795_9BACL</name>
<dbReference type="EMBL" id="APBN01000005">
    <property type="protein sequence ID" value="EMT52099.1"/>
    <property type="molecule type" value="Genomic_DNA"/>
</dbReference>
<keyword evidence="1" id="KW-0472">Membrane</keyword>
<proteinExistence type="predicted"/>
<keyword evidence="1" id="KW-0812">Transmembrane</keyword>
<feature type="transmembrane region" description="Helical" evidence="1">
    <location>
        <begin position="7"/>
        <end position="25"/>
    </location>
</feature>
<reference evidence="2 3" key="1">
    <citation type="submission" date="2013-03" db="EMBL/GenBank/DDBJ databases">
        <title>Assembly of a new bacterial strain Brevibacillus borstelensis AK1.</title>
        <authorList>
            <person name="Rajan I."/>
            <person name="PoliReddy D."/>
            <person name="Sugumar T."/>
            <person name="Rathinam K."/>
            <person name="Alqarawi S."/>
            <person name="Khalil A.B."/>
            <person name="Sivakumar N."/>
        </authorList>
    </citation>
    <scope>NUCLEOTIDE SEQUENCE [LARGE SCALE GENOMIC DNA]</scope>
    <source>
        <strain evidence="2 3">AK1</strain>
    </source>
</reference>
<accession>M8D795</accession>
<evidence type="ECO:0000313" key="2">
    <source>
        <dbReference type="EMBL" id="EMT52099.1"/>
    </source>
</evidence>
<organism evidence="2 3">
    <name type="scientific">Brevibacillus borstelensis AK1</name>
    <dbReference type="NCBI Taxonomy" id="1300222"/>
    <lineage>
        <taxon>Bacteria</taxon>
        <taxon>Bacillati</taxon>
        <taxon>Bacillota</taxon>
        <taxon>Bacilli</taxon>
        <taxon>Bacillales</taxon>
        <taxon>Paenibacillaceae</taxon>
        <taxon>Brevibacillus</taxon>
    </lineage>
</organism>
<keyword evidence="1" id="KW-1133">Transmembrane helix</keyword>
<feature type="transmembrane region" description="Helical" evidence="1">
    <location>
        <begin position="45"/>
        <end position="63"/>
    </location>
</feature>
<dbReference type="STRING" id="1300222.I532_14688"/>
<dbReference type="Proteomes" id="UP000012081">
    <property type="component" value="Unassembled WGS sequence"/>
</dbReference>
<protein>
    <submittedName>
        <fullName evidence="2">Uncharacterized protein</fullName>
    </submittedName>
</protein>
<evidence type="ECO:0000256" key="1">
    <source>
        <dbReference type="SAM" id="Phobius"/>
    </source>
</evidence>
<comment type="caution">
    <text evidence="2">The sequence shown here is derived from an EMBL/GenBank/DDBJ whole genome shotgun (WGS) entry which is preliminary data.</text>
</comment>
<sequence>MGSIFDFLFYLFFLAITGLTALYPRTALSKRDYEPSQFRVDMTRIISSIVFFIFLISFIHDLFF</sequence>
<keyword evidence="3" id="KW-1185">Reference proteome</keyword>